<evidence type="ECO:0000256" key="9">
    <source>
        <dbReference type="ARBA" id="ARBA00022605"/>
    </source>
</evidence>
<name>A0A8A7KMT6_9FIRM</name>
<comment type="pathway">
    <text evidence="4">Amino-acid biosynthesis; L-methionine biosynthesis via de novo pathway; L-methionine from L-homocysteine (MetH route): step 1/1.</text>
</comment>
<keyword evidence="9" id="KW-0028">Amino-acid biosynthesis</keyword>
<dbReference type="Gene3D" id="3.20.20.330">
    <property type="entry name" value="Homocysteine-binding-like domain"/>
    <property type="match status" value="1"/>
</dbReference>
<dbReference type="InterPro" id="IPR003726">
    <property type="entry name" value="HCY_dom"/>
</dbReference>
<dbReference type="GO" id="GO:0005829">
    <property type="term" value="C:cytosol"/>
    <property type="evidence" value="ECO:0007669"/>
    <property type="project" value="TreeGrafter"/>
</dbReference>
<comment type="similarity">
    <text evidence="5">Belongs to the vitamin-B12 dependent methionine synthase family.</text>
</comment>
<feature type="binding site" evidence="19">
    <location>
        <position position="208"/>
    </location>
    <ligand>
        <name>Zn(2+)</name>
        <dbReference type="ChEBI" id="CHEBI:29105"/>
    </ligand>
</feature>
<keyword evidence="14 19" id="KW-0862">Zinc</keyword>
<keyword evidence="13 19" id="KW-0479">Metal-binding</keyword>
<evidence type="ECO:0000256" key="13">
    <source>
        <dbReference type="ARBA" id="ARBA00022723"/>
    </source>
</evidence>
<sequence length="813" mass="88443">MQLVENKFIDLIQEEIIVGDGAMGTMIQNSKCQQINPPELFMLENPAEIARIHQEYATAGAELIETNTFGANRLKLALEGLEDRIEEINKKAVKIARGIGDDILVAGSVGPTGKLMEPHGELSFSTARGVFSEQIGYLVEAGVDLICIETMSDLKEMRAAVVAAREYQIPLVAQMTYTERGLTLTGSTPELVAIVLDGLGVDMVGVNCVAGLDEAIPIVKKMSAVTELPLSVFANAGLPVMKDNQTFYPQSAEDYSLRINELLTYNVRLIGGCCGTTPAYISAIKEAAKKTIVENKNGEKPSLFLSSNHKHIEVSDQQAVQLIGEKLNPTGRDDLKTALRNRDWKYLKDLAKKQVIAGANLLDVNIGISGIDKKEVMGRLVQELQLEVDVPLVLDSNSPDVLEKALQEYTGKALINSVNGELKSLEAIMPLAKKYGAALIGLTLDEKGIPATVDGRIAIAKRIIEAAEEYGIKRSNIVIDTLALTAGAKQKEVLIAVKALAEVKELFGVKTTLGISNVSHGLPGRELINETFLTMALGAGLDLPIINPFNERIYHIIRAANLLTSRDEDGREFISWYSVNKGNEDKDCKKKSKDKKTGILKQIHGIIIEGNKDDIVAYTEQAVEEGTKPQQVIDEALIPGIEEVGVLYDQGTYFLPQLLRSAETVQAAFDYLKGLLGSDTEVGKKALVLLATVKGDMHDIGKNIVKTIFANHGLEVIDLGANVATELIVEKAFEYDVDLVGLSALMTTTMEEMRHVVSLLKKKDFKGAVIIGGAVTSQEYADEIGADLYAEDALDGVRKINSYLRRGDSNKRN</sequence>
<evidence type="ECO:0000256" key="5">
    <source>
        <dbReference type="ARBA" id="ARBA00010398"/>
    </source>
</evidence>
<dbReference type="Pfam" id="PF00809">
    <property type="entry name" value="Pterin_bind"/>
    <property type="match status" value="1"/>
</dbReference>
<evidence type="ECO:0000313" key="25">
    <source>
        <dbReference type="EMBL" id="QTL99384.1"/>
    </source>
</evidence>
<accession>A0A8A7KMT6</accession>
<keyword evidence="15" id="KW-0486">Methionine biosynthesis</keyword>
<feature type="domain" description="B12-binding N-terminal" evidence="24">
    <location>
        <begin position="590"/>
        <end position="684"/>
    </location>
</feature>
<dbReference type="Pfam" id="PF02607">
    <property type="entry name" value="B12-binding_2"/>
    <property type="match status" value="1"/>
</dbReference>
<dbReference type="InterPro" id="IPR011005">
    <property type="entry name" value="Dihydropteroate_synth-like_sf"/>
</dbReference>
<feature type="coiled-coil region" evidence="20">
    <location>
        <begin position="71"/>
        <end position="98"/>
    </location>
</feature>
<feature type="binding site" evidence="19">
    <location>
        <position position="273"/>
    </location>
    <ligand>
        <name>Zn(2+)</name>
        <dbReference type="ChEBI" id="CHEBI:29105"/>
    </ligand>
</feature>
<keyword evidence="10" id="KW-0846">Cobalamin</keyword>
<gene>
    <name evidence="25" type="ORF">GM661_16185</name>
</gene>
<feature type="domain" description="Pterin-binding" evidence="22">
    <location>
        <begin position="320"/>
        <end position="564"/>
    </location>
</feature>
<dbReference type="GO" id="GO:0032259">
    <property type="term" value="P:methylation"/>
    <property type="evidence" value="ECO:0007669"/>
    <property type="project" value="UniProtKB-KW"/>
</dbReference>
<dbReference type="NCBIfam" id="NF005719">
    <property type="entry name" value="PRK07535.1"/>
    <property type="match status" value="1"/>
</dbReference>
<dbReference type="KEGG" id="ifn:GM661_16185"/>
<protein>
    <recommendedName>
        <fullName evidence="7">Methionine synthase</fullName>
        <ecNumber evidence="6">2.1.1.13</ecNumber>
    </recommendedName>
    <alternativeName>
        <fullName evidence="18">5-methyltetrahydrofolate--homocysteine methyltransferase</fullName>
    </alternativeName>
</protein>
<evidence type="ECO:0000256" key="12">
    <source>
        <dbReference type="ARBA" id="ARBA00022691"/>
    </source>
</evidence>
<evidence type="ECO:0000256" key="14">
    <source>
        <dbReference type="ARBA" id="ARBA00022833"/>
    </source>
</evidence>
<evidence type="ECO:0000259" key="21">
    <source>
        <dbReference type="PROSITE" id="PS50970"/>
    </source>
</evidence>
<keyword evidence="12" id="KW-0949">S-adenosyl-L-methionine</keyword>
<evidence type="ECO:0000256" key="11">
    <source>
        <dbReference type="ARBA" id="ARBA00022679"/>
    </source>
</evidence>
<dbReference type="PANTHER" id="PTHR45833:SF1">
    <property type="entry name" value="METHIONINE SYNTHASE"/>
    <property type="match status" value="1"/>
</dbReference>
<dbReference type="InterPro" id="IPR000489">
    <property type="entry name" value="Pterin-binding_dom"/>
</dbReference>
<dbReference type="GO" id="GO:0050667">
    <property type="term" value="P:homocysteine metabolic process"/>
    <property type="evidence" value="ECO:0007669"/>
    <property type="project" value="TreeGrafter"/>
</dbReference>
<dbReference type="Pfam" id="PF02310">
    <property type="entry name" value="B12-binding"/>
    <property type="match status" value="1"/>
</dbReference>
<evidence type="ECO:0000259" key="22">
    <source>
        <dbReference type="PROSITE" id="PS50972"/>
    </source>
</evidence>
<dbReference type="SUPFAM" id="SSF47644">
    <property type="entry name" value="Methionine synthase domain"/>
    <property type="match status" value="1"/>
</dbReference>
<feature type="domain" description="Hcy-binding" evidence="21">
    <location>
        <begin position="5"/>
        <end position="288"/>
    </location>
</feature>
<reference evidence="25" key="1">
    <citation type="submission" date="2019-12" db="EMBL/GenBank/DDBJ databases">
        <authorList>
            <person name="zhang j."/>
            <person name="sun C.M."/>
        </authorList>
    </citation>
    <scope>NUCLEOTIDE SEQUENCE</scope>
    <source>
        <strain evidence="25">NS-1</strain>
    </source>
</reference>
<dbReference type="UniPathway" id="UPA00051">
    <property type="reaction ID" value="UER00081"/>
</dbReference>
<dbReference type="GO" id="GO:0046872">
    <property type="term" value="F:metal ion binding"/>
    <property type="evidence" value="ECO:0007669"/>
    <property type="project" value="UniProtKB-KW"/>
</dbReference>
<evidence type="ECO:0000256" key="4">
    <source>
        <dbReference type="ARBA" id="ARBA00005178"/>
    </source>
</evidence>
<dbReference type="RefSeq" id="WP_230867735.1">
    <property type="nucleotide sequence ID" value="NZ_CP046640.1"/>
</dbReference>
<keyword evidence="8 19" id="KW-0489">Methyltransferase</keyword>
<dbReference type="CDD" id="cd02070">
    <property type="entry name" value="corrinoid_protein_B12-BD"/>
    <property type="match status" value="1"/>
</dbReference>
<dbReference type="PROSITE" id="PS51332">
    <property type="entry name" value="B12_BINDING"/>
    <property type="match status" value="1"/>
</dbReference>
<evidence type="ECO:0000256" key="16">
    <source>
        <dbReference type="ARBA" id="ARBA00023285"/>
    </source>
</evidence>
<dbReference type="GO" id="GO:0031419">
    <property type="term" value="F:cobalamin binding"/>
    <property type="evidence" value="ECO:0007669"/>
    <property type="project" value="UniProtKB-KW"/>
</dbReference>
<dbReference type="InterPro" id="IPR003759">
    <property type="entry name" value="Cbl-bd_cap"/>
</dbReference>
<keyword evidence="16" id="KW-0170">Cobalt</keyword>
<dbReference type="Gene3D" id="3.20.20.20">
    <property type="entry name" value="Dihydropteroate synthase-like"/>
    <property type="match status" value="1"/>
</dbReference>
<evidence type="ECO:0000256" key="17">
    <source>
        <dbReference type="ARBA" id="ARBA00025552"/>
    </source>
</evidence>
<dbReference type="SUPFAM" id="SSF51717">
    <property type="entry name" value="Dihydropteroate synthetase-like"/>
    <property type="match status" value="1"/>
</dbReference>
<dbReference type="GO" id="GO:0008705">
    <property type="term" value="F:methionine synthase activity"/>
    <property type="evidence" value="ECO:0007669"/>
    <property type="project" value="UniProtKB-EC"/>
</dbReference>
<keyword evidence="20" id="KW-0175">Coiled coil</keyword>
<evidence type="ECO:0000256" key="3">
    <source>
        <dbReference type="ARBA" id="ARBA00001956"/>
    </source>
</evidence>
<dbReference type="PANTHER" id="PTHR45833">
    <property type="entry name" value="METHIONINE SYNTHASE"/>
    <property type="match status" value="1"/>
</dbReference>
<dbReference type="InterPro" id="IPR036724">
    <property type="entry name" value="Cobalamin-bd_sf"/>
</dbReference>
<dbReference type="InterPro" id="IPR017215">
    <property type="entry name" value="MetH_bac"/>
</dbReference>
<comment type="function">
    <text evidence="17">Catalyzes the transfer of a methyl group from methyl-cobalamin to homocysteine, yielding enzyme-bound cob(I)alamin and methionine. Subsequently, remethylates the cofactor using methyltetrahydrofolate.</text>
</comment>
<dbReference type="InterPro" id="IPR050554">
    <property type="entry name" value="Met_Synthase/Corrinoid"/>
</dbReference>
<dbReference type="InterPro" id="IPR036589">
    <property type="entry name" value="HCY_dom_sf"/>
</dbReference>
<keyword evidence="11 19" id="KW-0808">Transferase</keyword>
<evidence type="ECO:0000256" key="10">
    <source>
        <dbReference type="ARBA" id="ARBA00022628"/>
    </source>
</evidence>
<evidence type="ECO:0000259" key="23">
    <source>
        <dbReference type="PROSITE" id="PS51332"/>
    </source>
</evidence>
<dbReference type="Gene3D" id="1.10.1240.10">
    <property type="entry name" value="Methionine synthase domain"/>
    <property type="match status" value="1"/>
</dbReference>
<evidence type="ECO:0000256" key="7">
    <source>
        <dbReference type="ARBA" id="ARBA00013998"/>
    </source>
</evidence>
<comment type="catalytic activity">
    <reaction evidence="1">
        <text>(6S)-5-methyl-5,6,7,8-tetrahydrofolate + L-homocysteine = (6S)-5,6,7,8-tetrahydrofolate + L-methionine</text>
        <dbReference type="Rhea" id="RHEA:11172"/>
        <dbReference type="ChEBI" id="CHEBI:18608"/>
        <dbReference type="ChEBI" id="CHEBI:57453"/>
        <dbReference type="ChEBI" id="CHEBI:57844"/>
        <dbReference type="ChEBI" id="CHEBI:58199"/>
        <dbReference type="EC" id="2.1.1.13"/>
    </reaction>
</comment>
<evidence type="ECO:0000256" key="1">
    <source>
        <dbReference type="ARBA" id="ARBA00001700"/>
    </source>
</evidence>
<dbReference type="Gene3D" id="3.40.50.280">
    <property type="entry name" value="Cobalamin-binding domain"/>
    <property type="match status" value="1"/>
</dbReference>
<dbReference type="GO" id="GO:0046653">
    <property type="term" value="P:tetrahydrofolate metabolic process"/>
    <property type="evidence" value="ECO:0007669"/>
    <property type="project" value="TreeGrafter"/>
</dbReference>
<feature type="binding site" evidence="19">
    <location>
        <position position="274"/>
    </location>
    <ligand>
        <name>Zn(2+)</name>
        <dbReference type="ChEBI" id="CHEBI:29105"/>
    </ligand>
</feature>
<dbReference type="AlphaFoldDB" id="A0A8A7KMT6"/>
<dbReference type="SUPFAM" id="SSF82282">
    <property type="entry name" value="Homocysteine S-methyltransferase"/>
    <property type="match status" value="1"/>
</dbReference>
<evidence type="ECO:0000259" key="24">
    <source>
        <dbReference type="PROSITE" id="PS51337"/>
    </source>
</evidence>
<organism evidence="25 26">
    <name type="scientific">Iocasia fonsfrigidae</name>
    <dbReference type="NCBI Taxonomy" id="2682810"/>
    <lineage>
        <taxon>Bacteria</taxon>
        <taxon>Bacillati</taxon>
        <taxon>Bacillota</taxon>
        <taxon>Clostridia</taxon>
        <taxon>Halanaerobiales</taxon>
        <taxon>Halanaerobiaceae</taxon>
        <taxon>Iocasia</taxon>
    </lineage>
</organism>
<evidence type="ECO:0000256" key="2">
    <source>
        <dbReference type="ARBA" id="ARBA00001947"/>
    </source>
</evidence>
<dbReference type="PROSITE" id="PS50972">
    <property type="entry name" value="PTERIN_BINDING"/>
    <property type="match status" value="1"/>
</dbReference>
<feature type="domain" description="B12-binding" evidence="23">
    <location>
        <begin position="685"/>
        <end position="813"/>
    </location>
</feature>
<dbReference type="SMART" id="SM01018">
    <property type="entry name" value="B12-binding_2"/>
    <property type="match status" value="1"/>
</dbReference>
<evidence type="ECO:0000256" key="15">
    <source>
        <dbReference type="ARBA" id="ARBA00023167"/>
    </source>
</evidence>
<comment type="cofactor">
    <cofactor evidence="3">
        <name>methylcob(III)alamin</name>
        <dbReference type="ChEBI" id="CHEBI:28115"/>
    </cofactor>
</comment>
<evidence type="ECO:0000256" key="8">
    <source>
        <dbReference type="ARBA" id="ARBA00022603"/>
    </source>
</evidence>
<comment type="cofactor">
    <cofactor evidence="2 19">
        <name>Zn(2+)</name>
        <dbReference type="ChEBI" id="CHEBI:29105"/>
    </cofactor>
</comment>
<dbReference type="PROSITE" id="PS50970">
    <property type="entry name" value="HCY"/>
    <property type="match status" value="1"/>
</dbReference>
<dbReference type="EC" id="2.1.1.13" evidence="6"/>
<dbReference type="Pfam" id="PF02574">
    <property type="entry name" value="S-methyl_trans"/>
    <property type="match status" value="1"/>
</dbReference>
<dbReference type="SUPFAM" id="SSF52242">
    <property type="entry name" value="Cobalamin (vitamin B12)-binding domain"/>
    <property type="match status" value="1"/>
</dbReference>
<dbReference type="Proteomes" id="UP000665020">
    <property type="component" value="Chromosome"/>
</dbReference>
<dbReference type="InterPro" id="IPR006158">
    <property type="entry name" value="Cobalamin-bd"/>
</dbReference>
<evidence type="ECO:0000256" key="19">
    <source>
        <dbReference type="PROSITE-ProRule" id="PRU00333"/>
    </source>
</evidence>
<keyword evidence="26" id="KW-1185">Reference proteome</keyword>
<evidence type="ECO:0000256" key="6">
    <source>
        <dbReference type="ARBA" id="ARBA00012032"/>
    </source>
</evidence>
<dbReference type="InterPro" id="IPR036594">
    <property type="entry name" value="Meth_synthase_dom"/>
</dbReference>
<evidence type="ECO:0000256" key="20">
    <source>
        <dbReference type="SAM" id="Coils"/>
    </source>
</evidence>
<evidence type="ECO:0000313" key="26">
    <source>
        <dbReference type="Proteomes" id="UP000665020"/>
    </source>
</evidence>
<evidence type="ECO:0000256" key="18">
    <source>
        <dbReference type="ARBA" id="ARBA00031040"/>
    </source>
</evidence>
<dbReference type="PIRSF" id="PIRSF037472">
    <property type="entry name" value="DHPS_mtfrase"/>
    <property type="match status" value="1"/>
</dbReference>
<dbReference type="PROSITE" id="PS51337">
    <property type="entry name" value="B12_BINDING_NTER"/>
    <property type="match status" value="1"/>
</dbReference>
<proteinExistence type="inferred from homology"/>
<dbReference type="EMBL" id="CP046640">
    <property type="protein sequence ID" value="QTL99384.1"/>
    <property type="molecule type" value="Genomic_DNA"/>
</dbReference>